<dbReference type="SUPFAM" id="SSF54928">
    <property type="entry name" value="RNA-binding domain, RBD"/>
    <property type="match status" value="1"/>
</dbReference>
<dbReference type="InterPro" id="IPR035979">
    <property type="entry name" value="RBD_domain_sf"/>
</dbReference>
<feature type="region of interest" description="Disordered" evidence="1">
    <location>
        <begin position="492"/>
        <end position="513"/>
    </location>
</feature>
<evidence type="ECO:0000256" key="1">
    <source>
        <dbReference type="SAM" id="MobiDB-lite"/>
    </source>
</evidence>
<dbReference type="Proteomes" id="UP000275385">
    <property type="component" value="Unassembled WGS sequence"/>
</dbReference>
<proteinExistence type="predicted"/>
<dbReference type="STRING" id="177199.A0A420YM25"/>
<dbReference type="GO" id="GO:0003676">
    <property type="term" value="F:nucleic acid binding"/>
    <property type="evidence" value="ECO:0007669"/>
    <property type="project" value="InterPro"/>
</dbReference>
<evidence type="ECO:0000313" key="3">
    <source>
        <dbReference type="Proteomes" id="UP000275385"/>
    </source>
</evidence>
<reference evidence="2 3" key="1">
    <citation type="submission" date="2018-08" db="EMBL/GenBank/DDBJ databases">
        <title>Draft genome of the lignicolous fungus Coniochaeta pulveracea.</title>
        <authorList>
            <person name="Borstlap C.J."/>
            <person name="De Witt R.N."/>
            <person name="Botha A."/>
            <person name="Volschenk H."/>
        </authorList>
    </citation>
    <scope>NUCLEOTIDE SEQUENCE [LARGE SCALE GENOMIC DNA]</scope>
    <source>
        <strain evidence="2 3">CAB683</strain>
    </source>
</reference>
<feature type="region of interest" description="Disordered" evidence="1">
    <location>
        <begin position="1"/>
        <end position="27"/>
    </location>
</feature>
<gene>
    <name evidence="2" type="ORF">DL546_008782</name>
</gene>
<feature type="compositionally biased region" description="Polar residues" evidence="1">
    <location>
        <begin position="496"/>
        <end position="506"/>
    </location>
</feature>
<name>A0A420YM25_9PEZI</name>
<protein>
    <submittedName>
        <fullName evidence="2">Uncharacterized protein</fullName>
    </submittedName>
</protein>
<dbReference type="OrthoDB" id="3508416at2759"/>
<feature type="compositionally biased region" description="Polar residues" evidence="1">
    <location>
        <begin position="48"/>
        <end position="67"/>
    </location>
</feature>
<sequence length="513" mass="56373">MPSNTRMAPKSVLVHPKNDSDPRSPLVDGVRIPLVMSHGGYQQFMMGEQSQRKTSPSASGYGTSYHSSPPLPRPSGGDEVEPISPLATSPLRHDNPATIPDVSRDKQAESATPLEDSFSRLTFGVDAFASGHGVRPIPFPRPAGMVDIAGNFIPIGSRGYDSVLNQYFEASDLAPSPAAHHVTIYRQPAQSHQLENGNLYHKSPVLPPWPPGLIPAMVMRAPPGLMGPQQAHHNIFRPMQAAATCLQPKPETEMLVRLRQMALLPCQTSDSMEKVMNGFSPNYMGNIHIDKNKSANIPESENCSLWLTKLPPNLTYTDLLAVIRDVGRVYQTHINRPQPDKGHHTSAGKIVFFDRASAERFFERFADSGLVFPGYPGFTGRVAWNRVLAAAVDGPGTKELSRVLLISGPKEMVTAEYLTQYFRSKLDFNIDCIIDHGGDDYRATVEYRFGSFRCQAESAKMAVTREMARHNVQVWFWTDPCDVGAETGQLMAESAGQGSPSGQQPARTAVAWR</sequence>
<comment type="caution">
    <text evidence="2">The sequence shown here is derived from an EMBL/GenBank/DDBJ whole genome shotgun (WGS) entry which is preliminary data.</text>
</comment>
<evidence type="ECO:0000313" key="2">
    <source>
        <dbReference type="EMBL" id="RKU48901.1"/>
    </source>
</evidence>
<organism evidence="2 3">
    <name type="scientific">Coniochaeta pulveracea</name>
    <dbReference type="NCBI Taxonomy" id="177199"/>
    <lineage>
        <taxon>Eukaryota</taxon>
        <taxon>Fungi</taxon>
        <taxon>Dikarya</taxon>
        <taxon>Ascomycota</taxon>
        <taxon>Pezizomycotina</taxon>
        <taxon>Sordariomycetes</taxon>
        <taxon>Sordariomycetidae</taxon>
        <taxon>Coniochaetales</taxon>
        <taxon>Coniochaetaceae</taxon>
        <taxon>Coniochaeta</taxon>
    </lineage>
</organism>
<accession>A0A420YM25</accession>
<keyword evidence="3" id="KW-1185">Reference proteome</keyword>
<feature type="region of interest" description="Disordered" evidence="1">
    <location>
        <begin position="46"/>
        <end position="115"/>
    </location>
</feature>
<dbReference type="EMBL" id="QVQW01000003">
    <property type="protein sequence ID" value="RKU48901.1"/>
    <property type="molecule type" value="Genomic_DNA"/>
</dbReference>
<dbReference type="AlphaFoldDB" id="A0A420YM25"/>